<proteinExistence type="predicted"/>
<evidence type="ECO:0000256" key="1">
    <source>
        <dbReference type="SAM" id="MobiDB-lite"/>
    </source>
</evidence>
<evidence type="ECO:0000313" key="3">
    <source>
        <dbReference type="EMBL" id="OAA33312.1"/>
    </source>
</evidence>
<dbReference type="OrthoDB" id="5235700at2759"/>
<evidence type="ECO:0000313" key="4">
    <source>
        <dbReference type="Proteomes" id="UP000078544"/>
    </source>
</evidence>
<keyword evidence="2" id="KW-0812">Transmembrane</keyword>
<feature type="compositionally biased region" description="Pro residues" evidence="1">
    <location>
        <begin position="196"/>
        <end position="209"/>
    </location>
</feature>
<keyword evidence="4" id="KW-1185">Reference proteome</keyword>
<keyword evidence="2" id="KW-1133">Transmembrane helix</keyword>
<protein>
    <submittedName>
        <fullName evidence="3">Uncharacterized protein</fullName>
    </submittedName>
</protein>
<keyword evidence="2" id="KW-0472">Membrane</keyword>
<reference evidence="3 4" key="1">
    <citation type="journal article" date="2016" name="Genome Biol. Evol.">
        <title>Divergent and convergent evolution of fungal pathogenicity.</title>
        <authorList>
            <person name="Shang Y."/>
            <person name="Xiao G."/>
            <person name="Zheng P."/>
            <person name="Cen K."/>
            <person name="Zhan S."/>
            <person name="Wang C."/>
        </authorList>
    </citation>
    <scope>NUCLEOTIDE SEQUENCE [LARGE SCALE GENOMIC DNA]</scope>
    <source>
        <strain evidence="3 4">RCEF 2490</strain>
    </source>
</reference>
<dbReference type="AlphaFoldDB" id="A0A166V667"/>
<comment type="caution">
    <text evidence="3">The sequence shown here is derived from an EMBL/GenBank/DDBJ whole genome shotgun (WGS) entry which is preliminary data.</text>
</comment>
<dbReference type="Proteomes" id="UP000078544">
    <property type="component" value="Unassembled WGS sequence"/>
</dbReference>
<evidence type="ECO:0000256" key="2">
    <source>
        <dbReference type="SAM" id="Phobius"/>
    </source>
</evidence>
<sequence length="297" mass="32004">MAGYMKAQQPTTDGMKTGLALFAVIIIVRFLLQKLYALARKSWQAHLHGGATVAGALDSPPRPAWTMNATDPTMKSNENSPDPFEGRAKGWEMDDDVFARTNFMSRQPPAPPLTPPELSSAVFNIAPAGPHAFDSFMRQPNPDYTNSTASAVSPLESTSSSAPRRRSYQRTMPIGIPSPRQSSKADTESAYLSPSSYPPTSPLLPPPPILEASDGPAQHQVDVKGEIISALDHKGTGWTRHTRVYGGSICLACAAAAGTQEGGFYGATVSPEEMRRDFYSSKYSDVPVQSPTNFLSK</sequence>
<name>A0A166V667_9HYPO</name>
<organism evidence="3 4">
    <name type="scientific">Moelleriella libera RCEF 2490</name>
    <dbReference type="NCBI Taxonomy" id="1081109"/>
    <lineage>
        <taxon>Eukaryota</taxon>
        <taxon>Fungi</taxon>
        <taxon>Dikarya</taxon>
        <taxon>Ascomycota</taxon>
        <taxon>Pezizomycotina</taxon>
        <taxon>Sordariomycetes</taxon>
        <taxon>Hypocreomycetidae</taxon>
        <taxon>Hypocreales</taxon>
        <taxon>Clavicipitaceae</taxon>
        <taxon>Moelleriella</taxon>
    </lineage>
</organism>
<dbReference type="EMBL" id="AZGY01000001">
    <property type="protein sequence ID" value="OAA33312.1"/>
    <property type="molecule type" value="Genomic_DNA"/>
</dbReference>
<dbReference type="STRING" id="1081109.A0A166V667"/>
<feature type="transmembrane region" description="Helical" evidence="2">
    <location>
        <begin position="14"/>
        <end position="32"/>
    </location>
</feature>
<accession>A0A166V667</accession>
<feature type="compositionally biased region" description="Polar residues" evidence="1">
    <location>
        <begin position="142"/>
        <end position="162"/>
    </location>
</feature>
<gene>
    <name evidence="3" type="ORF">AAL_00777</name>
</gene>
<feature type="region of interest" description="Disordered" evidence="1">
    <location>
        <begin position="133"/>
        <end position="216"/>
    </location>
</feature>